<proteinExistence type="predicted"/>
<dbReference type="STRING" id="106549.A0A540KAL5"/>
<feature type="compositionally biased region" description="Polar residues" evidence="1">
    <location>
        <begin position="89"/>
        <end position="123"/>
    </location>
</feature>
<organism evidence="2 3">
    <name type="scientific">Malus baccata</name>
    <name type="common">Siberian crab apple</name>
    <name type="synonym">Pyrus baccata</name>
    <dbReference type="NCBI Taxonomy" id="106549"/>
    <lineage>
        <taxon>Eukaryota</taxon>
        <taxon>Viridiplantae</taxon>
        <taxon>Streptophyta</taxon>
        <taxon>Embryophyta</taxon>
        <taxon>Tracheophyta</taxon>
        <taxon>Spermatophyta</taxon>
        <taxon>Magnoliopsida</taxon>
        <taxon>eudicotyledons</taxon>
        <taxon>Gunneridae</taxon>
        <taxon>Pentapetalae</taxon>
        <taxon>rosids</taxon>
        <taxon>fabids</taxon>
        <taxon>Rosales</taxon>
        <taxon>Rosaceae</taxon>
        <taxon>Amygdaloideae</taxon>
        <taxon>Maleae</taxon>
        <taxon>Malus</taxon>
    </lineage>
</organism>
<dbReference type="PANTHER" id="PTHR13582:SF0">
    <property type="entry name" value="M-PHASE PHOSPHOPROTEIN 6"/>
    <property type="match status" value="1"/>
</dbReference>
<dbReference type="GO" id="GO:0000460">
    <property type="term" value="P:maturation of 5.8S rRNA"/>
    <property type="evidence" value="ECO:0007669"/>
    <property type="project" value="TreeGrafter"/>
</dbReference>
<gene>
    <name evidence="2" type="ORF">C1H46_043205</name>
</gene>
<keyword evidence="3" id="KW-1185">Reference proteome</keyword>
<dbReference type="AlphaFoldDB" id="A0A540KAL5"/>
<evidence type="ECO:0000313" key="2">
    <source>
        <dbReference type="EMBL" id="TQD71261.1"/>
    </source>
</evidence>
<dbReference type="EMBL" id="VIEB01001585">
    <property type="protein sequence ID" value="TQD71261.1"/>
    <property type="molecule type" value="Genomic_DNA"/>
</dbReference>
<dbReference type="Pfam" id="PF10175">
    <property type="entry name" value="MPP6"/>
    <property type="match status" value="1"/>
</dbReference>
<evidence type="ECO:0000256" key="1">
    <source>
        <dbReference type="SAM" id="MobiDB-lite"/>
    </source>
</evidence>
<evidence type="ECO:0000313" key="3">
    <source>
        <dbReference type="Proteomes" id="UP000315295"/>
    </source>
</evidence>
<dbReference type="PANTHER" id="PTHR13582">
    <property type="entry name" value="M-PHASE PHOSPHOPROTEIN 6"/>
    <property type="match status" value="1"/>
</dbReference>
<dbReference type="Proteomes" id="UP000315295">
    <property type="component" value="Unassembled WGS sequence"/>
</dbReference>
<dbReference type="InterPro" id="IPR019324">
    <property type="entry name" value="MPP6"/>
</dbReference>
<name>A0A540KAL5_MALBA</name>
<feature type="compositionally biased region" description="Polar residues" evidence="1">
    <location>
        <begin position="150"/>
        <end position="161"/>
    </location>
</feature>
<sequence length="186" mass="20608">MAKRELSSTLRNLKFMQRATQRELKKEEDAKPAVDFAFPARQIRKCVVIVEGDPQPEAIRGRMSFQSFNPSIDKLNQVSENPGQPAAPATSSGVQSEKVSFRENGSSMDEAECSNTNKLNSKTNGDHKRKQSEVVSGKQHLNKSPKLNKGGQQLSPSTSKGSFRKPKGENLNWNVLRPSKGQNKRG</sequence>
<accession>A0A540KAL5</accession>
<reference evidence="2 3" key="1">
    <citation type="journal article" date="2019" name="G3 (Bethesda)">
        <title>Sequencing of a Wild Apple (Malus baccata) Genome Unravels the Differences Between Cultivated and Wild Apple Species Regarding Disease Resistance and Cold Tolerance.</title>
        <authorList>
            <person name="Chen X."/>
        </authorList>
    </citation>
    <scope>NUCLEOTIDE SEQUENCE [LARGE SCALE GENOMIC DNA]</scope>
    <source>
        <strain evidence="3">cv. Shandingzi</strain>
        <tissue evidence="2">Leaves</tissue>
    </source>
</reference>
<protein>
    <recommendedName>
        <fullName evidence="4">M-phase phosphoprotein 6</fullName>
    </recommendedName>
</protein>
<feature type="region of interest" description="Disordered" evidence="1">
    <location>
        <begin position="70"/>
        <end position="186"/>
    </location>
</feature>
<evidence type="ECO:0008006" key="4">
    <source>
        <dbReference type="Google" id="ProtNLM"/>
    </source>
</evidence>
<comment type="caution">
    <text evidence="2">The sequence shown here is derived from an EMBL/GenBank/DDBJ whole genome shotgun (WGS) entry which is preliminary data.</text>
</comment>
<feature type="compositionally biased region" description="Polar residues" evidence="1">
    <location>
        <begin position="70"/>
        <end position="82"/>
    </location>
</feature>